<dbReference type="PROSITE" id="PS00336">
    <property type="entry name" value="BETA_LACTAMASE_C"/>
    <property type="match status" value="1"/>
</dbReference>
<dbReference type="EC" id="3.5.2.6" evidence="5"/>
<dbReference type="InterPro" id="IPR001466">
    <property type="entry name" value="Beta-lactam-related"/>
</dbReference>
<keyword evidence="3 5" id="KW-0378">Hydrolase</keyword>
<dbReference type="InterPro" id="IPR001586">
    <property type="entry name" value="Beta-lactam_class-C_AS"/>
</dbReference>
<evidence type="ECO:0000259" key="7">
    <source>
        <dbReference type="Pfam" id="PF00144"/>
    </source>
</evidence>
<evidence type="ECO:0000256" key="3">
    <source>
        <dbReference type="ARBA" id="ARBA00022801"/>
    </source>
</evidence>
<dbReference type="SUPFAM" id="SSF56601">
    <property type="entry name" value="beta-lactamase/transpeptidase-like"/>
    <property type="match status" value="1"/>
</dbReference>
<keyword evidence="6" id="KW-0732">Signal</keyword>
<sequence>MKKIAPSFLLFFIVSSAAKAGLWQMRSTTKAVQELRQSRWPGQEDEIVRGGETPEHVVLQKRLLPTSNPLRTVLDKRLDDAVTRFVQEQGNVVGLCVGVVRKDSVFVYGYGETAKGTNRLPNGNTVFEIGSVSKTFTATLLAEAVRDNKIKLEAPVNRYLPDSIPILQKNGVPVTAKMLSNHTSGLPRLPDNLFSGSISLINPYKHYTHQDLFAWLKRAQLLRQPGTQYEYSNLAVGLLGVILERVHAMPYESLVKDHITRLLGMQHTTITLTKAGQADMAQGYNDRKEPASVWDFQALAGAGGIRSTVNDMLIYLKAQWGKGPKPLVKAMALAHKPTYTQEGRVVGLGWHMATGDIQGWLWHNGKTGGYSSFAGFRKDRQMAVVILANSLTDLDKLGVELVKVVGQ</sequence>
<accession>A0ABP8KPC5</accession>
<reference evidence="9" key="1">
    <citation type="journal article" date="2019" name="Int. J. Syst. Evol. Microbiol.">
        <title>The Global Catalogue of Microorganisms (GCM) 10K type strain sequencing project: providing services to taxonomists for standard genome sequencing and annotation.</title>
        <authorList>
            <consortium name="The Broad Institute Genomics Platform"/>
            <consortium name="The Broad Institute Genome Sequencing Center for Infectious Disease"/>
            <person name="Wu L."/>
            <person name="Ma J."/>
        </authorList>
    </citation>
    <scope>NUCLEOTIDE SEQUENCE [LARGE SCALE GENOMIC DNA]</scope>
    <source>
        <strain evidence="9">JCM 17925</strain>
    </source>
</reference>
<keyword evidence="9" id="KW-1185">Reference proteome</keyword>
<dbReference type="Pfam" id="PF00144">
    <property type="entry name" value="Beta-lactamase"/>
    <property type="match status" value="1"/>
</dbReference>
<protein>
    <recommendedName>
        <fullName evidence="5">Beta-lactamase</fullName>
        <ecNumber evidence="5">3.5.2.6</ecNumber>
    </recommendedName>
</protein>
<evidence type="ECO:0000256" key="6">
    <source>
        <dbReference type="SAM" id="SignalP"/>
    </source>
</evidence>
<evidence type="ECO:0000256" key="5">
    <source>
        <dbReference type="RuleBase" id="RU361140"/>
    </source>
</evidence>
<dbReference type="Gene3D" id="3.40.710.10">
    <property type="entry name" value="DD-peptidase/beta-lactamase superfamily"/>
    <property type="match status" value="1"/>
</dbReference>
<comment type="similarity">
    <text evidence="2 5">Belongs to the class-C beta-lactamase family.</text>
</comment>
<name>A0ABP8KPC5_9BACT</name>
<keyword evidence="4 5" id="KW-0046">Antibiotic resistance</keyword>
<dbReference type="PANTHER" id="PTHR46825:SF8">
    <property type="entry name" value="BETA-LACTAMASE-RELATED"/>
    <property type="match status" value="1"/>
</dbReference>
<feature type="domain" description="Beta-lactamase-related" evidence="7">
    <location>
        <begin position="82"/>
        <end position="393"/>
    </location>
</feature>
<evidence type="ECO:0000256" key="1">
    <source>
        <dbReference type="ARBA" id="ARBA00001526"/>
    </source>
</evidence>
<feature type="chain" id="PRO_5047201670" description="Beta-lactamase" evidence="6">
    <location>
        <begin position="21"/>
        <end position="407"/>
    </location>
</feature>
<evidence type="ECO:0000256" key="4">
    <source>
        <dbReference type="ARBA" id="ARBA00023251"/>
    </source>
</evidence>
<feature type="signal peptide" evidence="6">
    <location>
        <begin position="1"/>
        <end position="20"/>
    </location>
</feature>
<dbReference type="EMBL" id="BAABHB010000007">
    <property type="protein sequence ID" value="GAA4410963.1"/>
    <property type="molecule type" value="Genomic_DNA"/>
</dbReference>
<evidence type="ECO:0000313" key="8">
    <source>
        <dbReference type="EMBL" id="GAA4410963.1"/>
    </source>
</evidence>
<dbReference type="Proteomes" id="UP001500936">
    <property type="component" value="Unassembled WGS sequence"/>
</dbReference>
<comment type="catalytic activity">
    <reaction evidence="1 5">
        <text>a beta-lactam + H2O = a substituted beta-amino acid</text>
        <dbReference type="Rhea" id="RHEA:20401"/>
        <dbReference type="ChEBI" id="CHEBI:15377"/>
        <dbReference type="ChEBI" id="CHEBI:35627"/>
        <dbReference type="ChEBI" id="CHEBI:140347"/>
        <dbReference type="EC" id="3.5.2.6"/>
    </reaction>
</comment>
<evidence type="ECO:0000256" key="2">
    <source>
        <dbReference type="ARBA" id="ARBA00007840"/>
    </source>
</evidence>
<proteinExistence type="inferred from homology"/>
<organism evidence="8 9">
    <name type="scientific">Nibrella viscosa</name>
    <dbReference type="NCBI Taxonomy" id="1084524"/>
    <lineage>
        <taxon>Bacteria</taxon>
        <taxon>Pseudomonadati</taxon>
        <taxon>Bacteroidota</taxon>
        <taxon>Cytophagia</taxon>
        <taxon>Cytophagales</taxon>
        <taxon>Spirosomataceae</taxon>
        <taxon>Nibrella</taxon>
    </lineage>
</organism>
<dbReference type="InterPro" id="IPR050491">
    <property type="entry name" value="AmpC-like"/>
</dbReference>
<evidence type="ECO:0000313" key="9">
    <source>
        <dbReference type="Proteomes" id="UP001500936"/>
    </source>
</evidence>
<dbReference type="RefSeq" id="WP_345269303.1">
    <property type="nucleotide sequence ID" value="NZ_BAABHB010000007.1"/>
</dbReference>
<dbReference type="PANTHER" id="PTHR46825">
    <property type="entry name" value="D-ALANYL-D-ALANINE-CARBOXYPEPTIDASE/ENDOPEPTIDASE AMPH"/>
    <property type="match status" value="1"/>
</dbReference>
<comment type="caution">
    <text evidence="8">The sequence shown here is derived from an EMBL/GenBank/DDBJ whole genome shotgun (WGS) entry which is preliminary data.</text>
</comment>
<dbReference type="InterPro" id="IPR012338">
    <property type="entry name" value="Beta-lactam/transpept-like"/>
</dbReference>
<gene>
    <name evidence="8" type="ORF">GCM10023187_36210</name>
</gene>